<reference evidence="2" key="1">
    <citation type="submission" date="2022-11" db="UniProtKB">
        <authorList>
            <consortium name="WormBaseParasite"/>
        </authorList>
    </citation>
    <scope>IDENTIFICATION</scope>
</reference>
<dbReference type="SUPFAM" id="SSF81383">
    <property type="entry name" value="F-box domain"/>
    <property type="match status" value="1"/>
</dbReference>
<accession>A0A914UKZ9</accession>
<dbReference type="WBParaSite" id="PSAMB.scaffold1069size36411.g10682.t1">
    <property type="protein sequence ID" value="PSAMB.scaffold1069size36411.g10682.t1"/>
    <property type="gene ID" value="PSAMB.scaffold1069size36411.g10682"/>
</dbReference>
<name>A0A914UKZ9_9BILA</name>
<protein>
    <submittedName>
        <fullName evidence="2">F-box domain-containing protein</fullName>
    </submittedName>
</protein>
<dbReference type="InterPro" id="IPR036047">
    <property type="entry name" value="F-box-like_dom_sf"/>
</dbReference>
<dbReference type="AlphaFoldDB" id="A0A914UKZ9"/>
<dbReference type="PANTHER" id="PTHR14939:SF5">
    <property type="entry name" value="F-BOX ONLY PROTEIN 22"/>
    <property type="match status" value="1"/>
</dbReference>
<organism evidence="1 2">
    <name type="scientific">Plectus sambesii</name>
    <dbReference type="NCBI Taxonomy" id="2011161"/>
    <lineage>
        <taxon>Eukaryota</taxon>
        <taxon>Metazoa</taxon>
        <taxon>Ecdysozoa</taxon>
        <taxon>Nematoda</taxon>
        <taxon>Chromadorea</taxon>
        <taxon>Plectida</taxon>
        <taxon>Plectina</taxon>
        <taxon>Plectoidea</taxon>
        <taxon>Plectidae</taxon>
        <taxon>Plectus</taxon>
    </lineage>
</organism>
<keyword evidence="1" id="KW-1185">Reference proteome</keyword>
<evidence type="ECO:0000313" key="2">
    <source>
        <dbReference type="WBParaSite" id="PSAMB.scaffold1069size36411.g10682.t1"/>
    </source>
</evidence>
<sequence length="415" mass="46044">MEEVGALLQSAPHLIKRILRALSARELHRVSRVCRTWQKYAALVLKERRRVLAMIVPRYYNHYGPPAPPANVDNPEMKRFLRDLDMDCGVAIMFDGMTHVPSLDRPASVAIPPWTPSRRINVTEILSCLTPSSVVIGARSYEGLISTLASYPEYRHIANDCVIAFLVPKSLPEGVQVSHFSLSLTRAKEVVKRKLNRGSFAEVFNWPKDQPAKCIILMTADFVPTQVNRQLLSAIRALHDGQVALAGGLGEVFSSAFSSAEKDHCSADEYDGDDDGDDEAGFSIIKPAFVGLLFGGENVRAASLVIGQDDQTKESVRERLMELKAKVEAWGECRQKFGFVFTSCIRGWELFRADDVEIAVFKELMPDIPLNGMCTEGEYGWDFPLPLAPQPAKKSKRSNDAVLISTNTFGIVGFV</sequence>
<dbReference type="Proteomes" id="UP000887566">
    <property type="component" value="Unplaced"/>
</dbReference>
<proteinExistence type="predicted"/>
<dbReference type="PANTHER" id="PTHR14939">
    <property type="entry name" value="F-BOX ONLY PROTEIN 22"/>
    <property type="match status" value="1"/>
</dbReference>
<dbReference type="GO" id="GO:0000209">
    <property type="term" value="P:protein polyubiquitination"/>
    <property type="evidence" value="ECO:0007669"/>
    <property type="project" value="TreeGrafter"/>
</dbReference>
<evidence type="ECO:0000313" key="1">
    <source>
        <dbReference type="Proteomes" id="UP000887566"/>
    </source>
</evidence>
<dbReference type="GO" id="GO:0032436">
    <property type="term" value="P:positive regulation of proteasomal ubiquitin-dependent protein catabolic process"/>
    <property type="evidence" value="ECO:0007669"/>
    <property type="project" value="TreeGrafter"/>
</dbReference>